<organism evidence="2 3">
    <name type="scientific">Natronospira bacteriovora</name>
    <dbReference type="NCBI Taxonomy" id="3069753"/>
    <lineage>
        <taxon>Bacteria</taxon>
        <taxon>Pseudomonadati</taxon>
        <taxon>Pseudomonadota</taxon>
        <taxon>Gammaproteobacteria</taxon>
        <taxon>Natronospirales</taxon>
        <taxon>Natronospiraceae</taxon>
        <taxon>Natronospira</taxon>
    </lineage>
</organism>
<dbReference type="SUPFAM" id="SSF52833">
    <property type="entry name" value="Thioredoxin-like"/>
    <property type="match status" value="1"/>
</dbReference>
<feature type="signal peptide" evidence="1">
    <location>
        <begin position="1"/>
        <end position="27"/>
    </location>
</feature>
<comment type="caution">
    <text evidence="2">The sequence shown here is derived from an EMBL/GenBank/DDBJ whole genome shotgun (WGS) entry which is preliminary data.</text>
</comment>
<sequence length="161" mass="17414">MTARNYLPALLLALPLLLIGLAACSDANEGADGLPEMVVYKTETCGCCEVWVDHVKDAGFAVTAHDISHRELNEKKREAGLDFGLASCHTAFIDGYAIEGHVPAEQIIRLLEERPDVAGLTVPGMPIGSPGMEHGDRYDPYDVLAFQPDGSTTVFASYHRD</sequence>
<dbReference type="InterPro" id="IPR007332">
    <property type="entry name" value="DUF411"/>
</dbReference>
<evidence type="ECO:0000313" key="2">
    <source>
        <dbReference type="EMBL" id="MDQ2068981.1"/>
    </source>
</evidence>
<dbReference type="RefSeq" id="WP_306727476.1">
    <property type="nucleotide sequence ID" value="NZ_JAVDDT010000002.1"/>
</dbReference>
<feature type="chain" id="PRO_5045724232" evidence="1">
    <location>
        <begin position="28"/>
        <end position="161"/>
    </location>
</feature>
<dbReference type="PROSITE" id="PS51257">
    <property type="entry name" value="PROKAR_LIPOPROTEIN"/>
    <property type="match status" value="1"/>
</dbReference>
<name>A0ABU0W4M8_9GAMM</name>
<dbReference type="Proteomes" id="UP001239019">
    <property type="component" value="Unassembled WGS sequence"/>
</dbReference>
<gene>
    <name evidence="2" type="ORF">RBH19_03745</name>
</gene>
<dbReference type="Pfam" id="PF04214">
    <property type="entry name" value="DUF411"/>
    <property type="match status" value="1"/>
</dbReference>
<dbReference type="InterPro" id="IPR036249">
    <property type="entry name" value="Thioredoxin-like_sf"/>
</dbReference>
<keyword evidence="3" id="KW-1185">Reference proteome</keyword>
<protein>
    <submittedName>
        <fullName evidence="2">DUF411 domain-containing protein</fullName>
    </submittedName>
</protein>
<dbReference type="EMBL" id="JAVDDT010000002">
    <property type="protein sequence ID" value="MDQ2068981.1"/>
    <property type="molecule type" value="Genomic_DNA"/>
</dbReference>
<keyword evidence="1" id="KW-0732">Signal</keyword>
<reference evidence="2 3" key="1">
    <citation type="submission" date="2023-08" db="EMBL/GenBank/DDBJ databases">
        <title>Whole-genome sequencing of halo(alkali)philic microorganisms from hypersaline lakes.</title>
        <authorList>
            <person name="Sorokin D.Y."/>
            <person name="Abbas B."/>
            <person name="Merkel A.Y."/>
        </authorList>
    </citation>
    <scope>NUCLEOTIDE SEQUENCE [LARGE SCALE GENOMIC DNA]</scope>
    <source>
        <strain evidence="2 3">AB-CW4</strain>
    </source>
</reference>
<proteinExistence type="predicted"/>
<accession>A0ABU0W4M8</accession>
<evidence type="ECO:0000256" key="1">
    <source>
        <dbReference type="SAM" id="SignalP"/>
    </source>
</evidence>
<evidence type="ECO:0000313" key="3">
    <source>
        <dbReference type="Proteomes" id="UP001239019"/>
    </source>
</evidence>